<evidence type="ECO:0000313" key="4">
    <source>
        <dbReference type="Proteomes" id="UP001194746"/>
    </source>
</evidence>
<name>A0AAD4GRR1_ASPNN</name>
<accession>A0AAD4GRR1</accession>
<feature type="compositionally biased region" description="Basic and acidic residues" evidence="2">
    <location>
        <begin position="662"/>
        <end position="671"/>
    </location>
</feature>
<reference evidence="3" key="1">
    <citation type="journal article" date="2019" name="Beilstein J. Org. Chem.">
        <title>Nanangenines: drimane sesquiterpenoids as the dominant metabolite cohort of a novel Australian fungus, Aspergillus nanangensis.</title>
        <authorList>
            <person name="Lacey H.J."/>
            <person name="Gilchrist C.L.M."/>
            <person name="Crombie A."/>
            <person name="Kalaitzis J.A."/>
            <person name="Vuong D."/>
            <person name="Rutledge P.J."/>
            <person name="Turner P."/>
            <person name="Pitt J.I."/>
            <person name="Lacey E."/>
            <person name="Chooi Y.H."/>
            <person name="Piggott A.M."/>
        </authorList>
    </citation>
    <scope>NUCLEOTIDE SEQUENCE</scope>
    <source>
        <strain evidence="3">MST-FP2251</strain>
    </source>
</reference>
<feature type="compositionally biased region" description="Basic and acidic residues" evidence="2">
    <location>
        <begin position="799"/>
        <end position="810"/>
    </location>
</feature>
<feature type="region of interest" description="Disordered" evidence="2">
    <location>
        <begin position="91"/>
        <end position="261"/>
    </location>
</feature>
<dbReference type="PANTHER" id="PTHR23159:SF31">
    <property type="entry name" value="CENTROSOME-ASSOCIATED PROTEIN CEP250 ISOFORM X1"/>
    <property type="match status" value="1"/>
</dbReference>
<comment type="caution">
    <text evidence="3">The sequence shown here is derived from an EMBL/GenBank/DDBJ whole genome shotgun (WGS) entry which is preliminary data.</text>
</comment>
<evidence type="ECO:0000313" key="3">
    <source>
        <dbReference type="EMBL" id="KAF9885643.1"/>
    </source>
</evidence>
<organism evidence="3 4">
    <name type="scientific">Aspergillus nanangensis</name>
    <dbReference type="NCBI Taxonomy" id="2582783"/>
    <lineage>
        <taxon>Eukaryota</taxon>
        <taxon>Fungi</taxon>
        <taxon>Dikarya</taxon>
        <taxon>Ascomycota</taxon>
        <taxon>Pezizomycotina</taxon>
        <taxon>Eurotiomycetes</taxon>
        <taxon>Eurotiomycetidae</taxon>
        <taxon>Eurotiales</taxon>
        <taxon>Aspergillaceae</taxon>
        <taxon>Aspergillus</taxon>
        <taxon>Aspergillus subgen. Circumdati</taxon>
    </lineage>
</organism>
<feature type="coiled-coil region" evidence="1">
    <location>
        <begin position="436"/>
        <end position="505"/>
    </location>
</feature>
<dbReference type="Gene3D" id="1.10.287.1490">
    <property type="match status" value="1"/>
</dbReference>
<feature type="compositionally biased region" description="Low complexity" evidence="2">
    <location>
        <begin position="177"/>
        <end position="186"/>
    </location>
</feature>
<feature type="compositionally biased region" description="Basic and acidic residues" evidence="2">
    <location>
        <begin position="139"/>
        <end position="151"/>
    </location>
</feature>
<feature type="compositionally biased region" description="Polar residues" evidence="2">
    <location>
        <begin position="49"/>
        <end position="59"/>
    </location>
</feature>
<feature type="compositionally biased region" description="Low complexity" evidence="2">
    <location>
        <begin position="60"/>
        <end position="74"/>
    </location>
</feature>
<reference evidence="3" key="2">
    <citation type="submission" date="2020-02" db="EMBL/GenBank/DDBJ databases">
        <authorList>
            <person name="Gilchrist C.L.M."/>
            <person name="Chooi Y.-H."/>
        </authorList>
    </citation>
    <scope>NUCLEOTIDE SEQUENCE</scope>
    <source>
        <strain evidence="3">MST-FP2251</strain>
    </source>
</reference>
<feature type="compositionally biased region" description="Acidic residues" evidence="2">
    <location>
        <begin position="152"/>
        <end position="171"/>
    </location>
</feature>
<dbReference type="PANTHER" id="PTHR23159">
    <property type="entry name" value="CENTROSOMAL PROTEIN 2"/>
    <property type="match status" value="1"/>
</dbReference>
<protein>
    <recommendedName>
        <fullName evidence="5">Spindle pole body associated protein SnaD</fullName>
    </recommendedName>
</protein>
<feature type="region of interest" description="Disordered" evidence="2">
    <location>
        <begin position="1"/>
        <end position="76"/>
    </location>
</feature>
<evidence type="ECO:0000256" key="2">
    <source>
        <dbReference type="SAM" id="MobiDB-lite"/>
    </source>
</evidence>
<feature type="compositionally biased region" description="Basic residues" evidence="2">
    <location>
        <begin position="811"/>
        <end position="828"/>
    </location>
</feature>
<keyword evidence="4" id="KW-1185">Reference proteome</keyword>
<proteinExistence type="predicted"/>
<dbReference type="Proteomes" id="UP001194746">
    <property type="component" value="Unassembled WGS sequence"/>
</dbReference>
<sequence>MADTTSHDTVGASTLATPLFMPSSPPPRDNEAMRSPEPEFSPISDRVATRTSQDSPQKESTTPQSSRTSSPGSTANILDARLAEYTVDFNQFPSGHAGVDEDTVPEPKLPHEDELSDVGGPEDFTANLEKYLMGDDDTFEHKEFEEEHLPESEDDDELGLPPLEEQEEEYEQELRQEQQPQVEQQDSTTHQPAVEDEAELGEYSEFGPPVDMSTPSHLLRRPSVLPKEITHLEDIEESPDDEPYAAVTPSVRKHKPTPTKYRDAENEDLRRQVAELKLVVQDRNDQLDRNHGRILEAASVDEQFKHLQTELQTKSVQLDGLHAKRSDETMMREQIQLLQKQNEKKDSLLKNASVSELGIGALQRQIDDLQRELQNRTPPKDMETERLETIAYLRQQLDLTQEQLKKRDTALDETLAKLKEITSAKERQLLEKNAERDGLKSQIDDQASEIEKLEAEVERANREYQTLEDRIASLETKNRPLEEKNSTLEADLTRAQSQVTAQENALKAMAADLPLESGGNTYTEILELIKDLGQPTTTRPGEAAPKYKNPGDHETEHLRYEVAKLQLELKEALSTRSTLESQLARSQEQASEAQSLINSIEAENARLSKRVEEIKTSLDKTQHERDQLDNDHTEALDAIERLHQDNNMQPPSPPLSPQAPRQDTRALEESHQAQLKSLQTAHTTAISTLRSSHADSYRKIRGLLSAAEKREAKLKAELLSLRSSRSAEDPGMLSLRTEIKRLESVIAVKDEAASAVDERIARSVEKREKEWERRVDLLLKERERMSRVLMWTWGEKEMGEDKENVDEHGRRNQSYRYKHAPKSVGRKA</sequence>
<feature type="compositionally biased region" description="Polar residues" evidence="2">
    <location>
        <begin position="7"/>
        <end position="16"/>
    </location>
</feature>
<feature type="compositionally biased region" description="Acidic residues" evidence="2">
    <location>
        <begin position="234"/>
        <end position="243"/>
    </location>
</feature>
<feature type="region of interest" description="Disordered" evidence="2">
    <location>
        <begin position="533"/>
        <end position="554"/>
    </location>
</feature>
<gene>
    <name evidence="3" type="ORF">FE257_012734</name>
</gene>
<evidence type="ECO:0000256" key="1">
    <source>
        <dbReference type="SAM" id="Coils"/>
    </source>
</evidence>
<keyword evidence="1" id="KW-0175">Coiled coil</keyword>
<feature type="region of interest" description="Disordered" evidence="2">
    <location>
        <begin position="644"/>
        <end position="671"/>
    </location>
</feature>
<feature type="compositionally biased region" description="Basic and acidic residues" evidence="2">
    <location>
        <begin position="28"/>
        <end position="37"/>
    </location>
</feature>
<dbReference type="AlphaFoldDB" id="A0AAD4GRR1"/>
<dbReference type="EMBL" id="VCAU01000092">
    <property type="protein sequence ID" value="KAF9885643.1"/>
    <property type="molecule type" value="Genomic_DNA"/>
</dbReference>
<feature type="region of interest" description="Disordered" evidence="2">
    <location>
        <begin position="799"/>
        <end position="828"/>
    </location>
</feature>
<evidence type="ECO:0008006" key="5">
    <source>
        <dbReference type="Google" id="ProtNLM"/>
    </source>
</evidence>